<keyword evidence="1" id="KW-0732">Signal</keyword>
<dbReference type="InterPro" id="IPR025665">
    <property type="entry name" value="Beta-barrel_OMP_2"/>
</dbReference>
<feature type="chain" id="PRO_5046027106" description="Outer membrane protein beta-barrel domain-containing protein" evidence="1">
    <location>
        <begin position="25"/>
        <end position="235"/>
    </location>
</feature>
<protein>
    <recommendedName>
        <fullName evidence="2">Outer membrane protein beta-barrel domain-containing protein</fullName>
    </recommendedName>
</protein>
<reference evidence="4" key="1">
    <citation type="journal article" date="2019" name="Int. J. Syst. Evol. Microbiol.">
        <title>The Global Catalogue of Microorganisms (GCM) 10K type strain sequencing project: providing services to taxonomists for standard genome sequencing and annotation.</title>
        <authorList>
            <consortium name="The Broad Institute Genomics Platform"/>
            <consortium name="The Broad Institute Genome Sequencing Center for Infectious Disease"/>
            <person name="Wu L."/>
            <person name="Ma J."/>
        </authorList>
    </citation>
    <scope>NUCLEOTIDE SEQUENCE [LARGE SCALE GENOMIC DNA]</scope>
    <source>
        <strain evidence="4">JCM 17664</strain>
    </source>
</reference>
<gene>
    <name evidence="3" type="ORF">GCM10023143_32610</name>
</gene>
<keyword evidence="4" id="KW-1185">Reference proteome</keyword>
<feature type="signal peptide" evidence="1">
    <location>
        <begin position="1"/>
        <end position="24"/>
    </location>
</feature>
<proteinExistence type="predicted"/>
<evidence type="ECO:0000259" key="2">
    <source>
        <dbReference type="Pfam" id="PF13568"/>
    </source>
</evidence>
<name>A0ABP8G8T3_9BACT</name>
<dbReference type="RefSeq" id="WP_344981358.1">
    <property type="nucleotide sequence ID" value="NZ_BAABFN010000022.1"/>
</dbReference>
<evidence type="ECO:0000256" key="1">
    <source>
        <dbReference type="SAM" id="SignalP"/>
    </source>
</evidence>
<organism evidence="3 4">
    <name type="scientific">Compostibacter hankyongensis</name>
    <dbReference type="NCBI Taxonomy" id="1007089"/>
    <lineage>
        <taxon>Bacteria</taxon>
        <taxon>Pseudomonadati</taxon>
        <taxon>Bacteroidota</taxon>
        <taxon>Chitinophagia</taxon>
        <taxon>Chitinophagales</taxon>
        <taxon>Chitinophagaceae</taxon>
        <taxon>Compostibacter</taxon>
    </lineage>
</organism>
<accession>A0ABP8G8T3</accession>
<dbReference type="Proteomes" id="UP001501207">
    <property type="component" value="Unassembled WGS sequence"/>
</dbReference>
<dbReference type="EMBL" id="BAABFN010000022">
    <property type="protein sequence ID" value="GAA4319277.1"/>
    <property type="molecule type" value="Genomic_DNA"/>
</dbReference>
<dbReference type="Pfam" id="PF13568">
    <property type="entry name" value="OMP_b-brl_2"/>
    <property type="match status" value="1"/>
</dbReference>
<comment type="caution">
    <text evidence="3">The sequence shown here is derived from an EMBL/GenBank/DDBJ whole genome shotgun (WGS) entry which is preliminary data.</text>
</comment>
<sequence>MLGLLCRKLIPALLLLGSAGALHAQSDYLNLANHDDQPYYFGITLGYNQSYYKLEHADKFIHDDSVLLVEPLHSQGFNLGLLGNMRINKKLDLRFNPNLVFADKGLHYLFKTDSLVEDKNIPSILLSFPLQLKLKSDRIGNFRFYVIGGLKFDYDLAANTQARREYDIVKANKLDYGYEAGLGFEFYFPHFIFSPEIKLSNGFSNIQIREPENPYSNIIERLISRIIVFSIHLEG</sequence>
<evidence type="ECO:0000313" key="4">
    <source>
        <dbReference type="Proteomes" id="UP001501207"/>
    </source>
</evidence>
<evidence type="ECO:0000313" key="3">
    <source>
        <dbReference type="EMBL" id="GAA4319277.1"/>
    </source>
</evidence>
<feature type="domain" description="Outer membrane protein beta-barrel" evidence="2">
    <location>
        <begin position="41"/>
        <end position="206"/>
    </location>
</feature>